<evidence type="ECO:0000256" key="5">
    <source>
        <dbReference type="SAM" id="MobiDB-lite"/>
    </source>
</evidence>
<dbReference type="GO" id="GO:0000978">
    <property type="term" value="F:RNA polymerase II cis-regulatory region sequence-specific DNA binding"/>
    <property type="evidence" value="ECO:0007669"/>
    <property type="project" value="TreeGrafter"/>
</dbReference>
<dbReference type="Pfam" id="PF00170">
    <property type="entry name" value="bZIP_1"/>
    <property type="match status" value="1"/>
</dbReference>
<dbReference type="VEuPathDB" id="VectorBase:CSON011858"/>
<keyword evidence="1" id="KW-0805">Transcription regulation</keyword>
<dbReference type="GO" id="GO:0005634">
    <property type="term" value="C:nucleus"/>
    <property type="evidence" value="ECO:0007669"/>
    <property type="project" value="TreeGrafter"/>
</dbReference>
<feature type="compositionally biased region" description="Polar residues" evidence="5">
    <location>
        <begin position="412"/>
        <end position="435"/>
    </location>
</feature>
<feature type="compositionally biased region" description="Low complexity" evidence="5">
    <location>
        <begin position="380"/>
        <end position="398"/>
    </location>
</feature>
<dbReference type="PRINTS" id="PR00042">
    <property type="entry name" value="LEUZIPPRFOS"/>
</dbReference>
<evidence type="ECO:0000256" key="4">
    <source>
        <dbReference type="SAM" id="Coils"/>
    </source>
</evidence>
<feature type="region of interest" description="Disordered" evidence="5">
    <location>
        <begin position="168"/>
        <end position="222"/>
    </location>
</feature>
<keyword evidence="3" id="KW-0804">Transcription</keyword>
<dbReference type="PANTHER" id="PTHR23351:SF24">
    <property type="entry name" value="ACTIVATING TRANSCRIPTION FACTOR 3-RELATED"/>
    <property type="match status" value="1"/>
</dbReference>
<feature type="compositionally biased region" description="Polar residues" evidence="5">
    <location>
        <begin position="106"/>
        <end position="118"/>
    </location>
</feature>
<feature type="compositionally biased region" description="Low complexity" evidence="5">
    <location>
        <begin position="436"/>
        <end position="450"/>
    </location>
</feature>
<keyword evidence="2" id="KW-0238">DNA-binding</keyword>
<feature type="region of interest" description="Disordered" evidence="5">
    <location>
        <begin position="377"/>
        <end position="450"/>
    </location>
</feature>
<protein>
    <submittedName>
        <fullName evidence="7">CSON011858 protein</fullName>
    </submittedName>
</protein>
<proteinExistence type="predicted"/>
<dbReference type="PANTHER" id="PTHR23351">
    <property type="entry name" value="FOS TRANSCRIPTION FACTOR-RELATED"/>
    <property type="match status" value="1"/>
</dbReference>
<feature type="domain" description="BZIP" evidence="6">
    <location>
        <begin position="210"/>
        <end position="273"/>
    </location>
</feature>
<accession>A0A336M4V6</accession>
<dbReference type="InterPro" id="IPR004827">
    <property type="entry name" value="bZIP"/>
</dbReference>
<dbReference type="PROSITE" id="PS50217">
    <property type="entry name" value="BZIP"/>
    <property type="match status" value="1"/>
</dbReference>
<dbReference type="InterPro" id="IPR046347">
    <property type="entry name" value="bZIP_sf"/>
</dbReference>
<evidence type="ECO:0000256" key="1">
    <source>
        <dbReference type="ARBA" id="ARBA00023015"/>
    </source>
</evidence>
<feature type="coiled-coil region" evidence="4">
    <location>
        <begin position="242"/>
        <end position="272"/>
    </location>
</feature>
<dbReference type="PROSITE" id="PS00036">
    <property type="entry name" value="BZIP_BASIC"/>
    <property type="match status" value="1"/>
</dbReference>
<dbReference type="AlphaFoldDB" id="A0A336M4V6"/>
<gene>
    <name evidence="7" type="primary">CSON011858</name>
</gene>
<dbReference type="EMBL" id="UFQT01000532">
    <property type="protein sequence ID" value="SSX25040.1"/>
    <property type="molecule type" value="Genomic_DNA"/>
</dbReference>
<evidence type="ECO:0000259" key="6">
    <source>
        <dbReference type="PROSITE" id="PS50217"/>
    </source>
</evidence>
<feature type="region of interest" description="Disordered" evidence="5">
    <location>
        <begin position="106"/>
        <end position="129"/>
    </location>
</feature>
<keyword evidence="4" id="KW-0175">Coiled coil</keyword>
<evidence type="ECO:0000256" key="3">
    <source>
        <dbReference type="ARBA" id="ARBA00023163"/>
    </source>
</evidence>
<dbReference type="SMART" id="SM00338">
    <property type="entry name" value="BRLZ"/>
    <property type="match status" value="1"/>
</dbReference>
<evidence type="ECO:0000256" key="2">
    <source>
        <dbReference type="ARBA" id="ARBA00023125"/>
    </source>
</evidence>
<dbReference type="InterPro" id="IPR000837">
    <property type="entry name" value="AP-1"/>
</dbReference>
<dbReference type="SUPFAM" id="SSF57959">
    <property type="entry name" value="Leucine zipper domain"/>
    <property type="match status" value="1"/>
</dbReference>
<organism evidence="7">
    <name type="scientific">Culicoides sonorensis</name>
    <name type="common">Biting midge</name>
    <dbReference type="NCBI Taxonomy" id="179676"/>
    <lineage>
        <taxon>Eukaryota</taxon>
        <taxon>Metazoa</taxon>
        <taxon>Ecdysozoa</taxon>
        <taxon>Arthropoda</taxon>
        <taxon>Hexapoda</taxon>
        <taxon>Insecta</taxon>
        <taxon>Pterygota</taxon>
        <taxon>Neoptera</taxon>
        <taxon>Endopterygota</taxon>
        <taxon>Diptera</taxon>
        <taxon>Nematocera</taxon>
        <taxon>Chironomoidea</taxon>
        <taxon>Ceratopogonidae</taxon>
        <taxon>Ceratopogoninae</taxon>
        <taxon>Culicoides</taxon>
        <taxon>Monoculicoides</taxon>
    </lineage>
</organism>
<dbReference type="GO" id="GO:0000981">
    <property type="term" value="F:DNA-binding transcription factor activity, RNA polymerase II-specific"/>
    <property type="evidence" value="ECO:0007669"/>
    <property type="project" value="TreeGrafter"/>
</dbReference>
<evidence type="ECO:0000313" key="7">
    <source>
        <dbReference type="EMBL" id="SSX25040.1"/>
    </source>
</evidence>
<dbReference type="Gene3D" id="1.20.5.170">
    <property type="match status" value="1"/>
</dbReference>
<sequence>MYTFNGGLSAPPLLSIDSGGGGGNGINDQNHLCVQQQSNCNNVNIVINNGSGNNNSNNSNNNNNIPRTPEILNSLIAMTNPLEYSYPSDETVAANNCTNNSNGQMQFDSHSSCSTSPLDSPAGNGNGTTQSVAKTCSQLIKAGIKLHIQNKRKYSGCESSGNESMVVATASKRSNYSRKRADTTTDNMTSEEESSNHGKSPRIGLTPEDEDRRRRRRERNKIAATKCRMKKRERTVNLVNESETLETQNIDFKNQIRELENERRKLMNMLQAHSPHCVHQGGYQPLPSVSTLKNCKYLNELQNYCDSNQQIANHHNQLQSQQHQQAPQIEQPEIKYSQTLKEQQEMMDYSMLPHGYCKPSPTDTSYVLSPDSGFVKSPIDLDSSSQYSDQLPMQQQSHQQHHPHACQQQQHINNNHAGHLKSQNNYNIPTSNDAILSNNNSNNNLNNNNNNNNSLSSMLVDSEIFLKTELIDPSPYTTIQSADRFLFESTDTTFDSDKMLMHCNGGSPMINGGNHIINSNTLNNVNNLLMDSFDTNIIKADFLSQNQEFNIATMVDGTDTQFTDLDSGIIKSLNNGCLV</sequence>
<dbReference type="CDD" id="cd14722">
    <property type="entry name" value="bZIP_ATF3"/>
    <property type="match status" value="1"/>
</dbReference>
<name>A0A336M4V6_CULSO</name>
<reference evidence="7" key="1">
    <citation type="submission" date="2018-07" db="EMBL/GenBank/DDBJ databases">
        <authorList>
            <person name="Quirk P.G."/>
            <person name="Krulwich T.A."/>
        </authorList>
    </citation>
    <scope>NUCLEOTIDE SEQUENCE</scope>
</reference>